<dbReference type="InterPro" id="IPR050951">
    <property type="entry name" value="Retrovirus_Pol_polyprotein"/>
</dbReference>
<protein>
    <recommendedName>
        <fullName evidence="1">Integrase zinc-binding domain-containing protein</fullName>
    </recommendedName>
</protein>
<dbReference type="Gene3D" id="1.10.340.70">
    <property type="match status" value="1"/>
</dbReference>
<evidence type="ECO:0000259" key="1">
    <source>
        <dbReference type="Pfam" id="PF17921"/>
    </source>
</evidence>
<dbReference type="Proteomes" id="UP000257109">
    <property type="component" value="Unassembled WGS sequence"/>
</dbReference>
<dbReference type="SUPFAM" id="SSF56672">
    <property type="entry name" value="DNA/RNA polymerases"/>
    <property type="match status" value="1"/>
</dbReference>
<reference evidence="2" key="1">
    <citation type="submission" date="2018-05" db="EMBL/GenBank/DDBJ databases">
        <title>Draft genome of Mucuna pruriens seed.</title>
        <authorList>
            <person name="Nnadi N.E."/>
            <person name="Vos R."/>
            <person name="Hasami M.H."/>
            <person name="Devisetty U.K."/>
            <person name="Aguiy J.C."/>
        </authorList>
    </citation>
    <scope>NUCLEOTIDE SEQUENCE [LARGE SCALE GENOMIC DNA]</scope>
    <source>
        <strain evidence="2">JCA_2017</strain>
    </source>
</reference>
<evidence type="ECO:0000313" key="3">
    <source>
        <dbReference type="Proteomes" id="UP000257109"/>
    </source>
</evidence>
<organism evidence="2 3">
    <name type="scientific">Mucuna pruriens</name>
    <name type="common">Velvet bean</name>
    <name type="synonym">Dolichos pruriens</name>
    <dbReference type="NCBI Taxonomy" id="157652"/>
    <lineage>
        <taxon>Eukaryota</taxon>
        <taxon>Viridiplantae</taxon>
        <taxon>Streptophyta</taxon>
        <taxon>Embryophyta</taxon>
        <taxon>Tracheophyta</taxon>
        <taxon>Spermatophyta</taxon>
        <taxon>Magnoliopsida</taxon>
        <taxon>eudicotyledons</taxon>
        <taxon>Gunneridae</taxon>
        <taxon>Pentapetalae</taxon>
        <taxon>rosids</taxon>
        <taxon>fabids</taxon>
        <taxon>Fabales</taxon>
        <taxon>Fabaceae</taxon>
        <taxon>Papilionoideae</taxon>
        <taxon>50 kb inversion clade</taxon>
        <taxon>NPAAA clade</taxon>
        <taxon>indigoferoid/millettioid clade</taxon>
        <taxon>Phaseoleae</taxon>
        <taxon>Mucuna</taxon>
    </lineage>
</organism>
<gene>
    <name evidence="2" type="ORF">CR513_12899</name>
</gene>
<evidence type="ECO:0000313" key="2">
    <source>
        <dbReference type="EMBL" id="RDY03496.1"/>
    </source>
</evidence>
<comment type="caution">
    <text evidence="2">The sequence shown here is derived from an EMBL/GenBank/DDBJ whole genome shotgun (WGS) entry which is preliminary data.</text>
</comment>
<dbReference type="OrthoDB" id="850662at2759"/>
<proteinExistence type="predicted"/>
<dbReference type="Pfam" id="PF17921">
    <property type="entry name" value="Integrase_H2C2"/>
    <property type="match status" value="1"/>
</dbReference>
<dbReference type="AlphaFoldDB" id="A0A371HL20"/>
<dbReference type="Gene3D" id="3.10.10.10">
    <property type="entry name" value="HIV Type 1 Reverse Transcriptase, subunit A, domain 1"/>
    <property type="match status" value="1"/>
</dbReference>
<dbReference type="PANTHER" id="PTHR37984">
    <property type="entry name" value="PROTEIN CBG26694"/>
    <property type="match status" value="1"/>
</dbReference>
<dbReference type="InterPro" id="IPR043502">
    <property type="entry name" value="DNA/RNA_pol_sf"/>
</dbReference>
<dbReference type="EMBL" id="QJKJ01002288">
    <property type="protein sequence ID" value="RDY03496.1"/>
    <property type="molecule type" value="Genomic_DNA"/>
</dbReference>
<dbReference type="PANTHER" id="PTHR37984:SF5">
    <property type="entry name" value="PROTEIN NYNRIN-LIKE"/>
    <property type="match status" value="1"/>
</dbReference>
<keyword evidence="3" id="KW-1185">Reference proteome</keyword>
<name>A0A371HL20_MUCPR</name>
<feature type="domain" description="Integrase zinc-binding" evidence="1">
    <location>
        <begin position="259"/>
        <end position="311"/>
    </location>
</feature>
<sequence>MHKILLEEDAQPVRQQLRRLNSTLLDIIKKEVTKLLATRTIYPILDSQWVSPVQVVPNKSRIMIIKNWCWLAFKIAGGLYADSYSTCGSTQDHLHMTIWNVRIHKDAIRTLQHPKHFSKMHDQHFLRPLRRMHGVLKYLLKKPDVKPRLIWWMLLLQEFDVEIRDKKGAENIIADHLRQVERDVELIPIQDEFPDEQILQVTHATPWYSNICNYLVASSYPIGVSKAVKERLESDAKYYIWDDPYLWRLCSDQITHRCIPESKIKLVLHFCHSTTEGGHYGLRQTTQRVLDCELYWLTIFKDVHRFISTCE</sequence>
<feature type="non-terminal residue" evidence="2">
    <location>
        <position position="1"/>
    </location>
</feature>
<dbReference type="InterPro" id="IPR041588">
    <property type="entry name" value="Integrase_H2C2"/>
</dbReference>
<accession>A0A371HL20</accession>